<evidence type="ECO:0000313" key="3">
    <source>
        <dbReference type="Proteomes" id="UP000566819"/>
    </source>
</evidence>
<accession>A0A8H4W731</accession>
<protein>
    <submittedName>
        <fullName evidence="2">Uncharacterized protein</fullName>
    </submittedName>
</protein>
<evidence type="ECO:0000256" key="1">
    <source>
        <dbReference type="SAM" id="MobiDB-lite"/>
    </source>
</evidence>
<comment type="caution">
    <text evidence="2">The sequence shown here is derived from an EMBL/GenBank/DDBJ whole genome shotgun (WGS) entry which is preliminary data.</text>
</comment>
<gene>
    <name evidence="2" type="ORF">G7Y89_g2339</name>
</gene>
<feature type="region of interest" description="Disordered" evidence="1">
    <location>
        <begin position="1"/>
        <end position="40"/>
    </location>
</feature>
<sequence length="171" mass="18280">MSMTIPSITNIERHAETSGEGSKKARRSPSAPGNKSTNAQKALTNASVAAVGMRPAILPPGNTVERLHLAGPSSGAILWAIVPNQGSQSPALLQPLPMIHYLGSYLYFSTKIESLRSAYLAAASNTHSFSTFHSKLMELINEPILPSRSTKGTLSNATILQNQWETNPSKV</sequence>
<feature type="compositionally biased region" description="Polar residues" evidence="1">
    <location>
        <begin position="31"/>
        <end position="40"/>
    </location>
</feature>
<proteinExistence type="predicted"/>
<name>A0A8H4W731_9HELO</name>
<feature type="compositionally biased region" description="Basic and acidic residues" evidence="1">
    <location>
        <begin position="11"/>
        <end position="23"/>
    </location>
</feature>
<feature type="compositionally biased region" description="Polar residues" evidence="1">
    <location>
        <begin position="1"/>
        <end position="10"/>
    </location>
</feature>
<dbReference type="EMBL" id="JAAMPI010000101">
    <property type="protein sequence ID" value="KAF4635756.1"/>
    <property type="molecule type" value="Genomic_DNA"/>
</dbReference>
<organism evidence="2 3">
    <name type="scientific">Cudoniella acicularis</name>
    <dbReference type="NCBI Taxonomy" id="354080"/>
    <lineage>
        <taxon>Eukaryota</taxon>
        <taxon>Fungi</taxon>
        <taxon>Dikarya</taxon>
        <taxon>Ascomycota</taxon>
        <taxon>Pezizomycotina</taxon>
        <taxon>Leotiomycetes</taxon>
        <taxon>Helotiales</taxon>
        <taxon>Tricladiaceae</taxon>
        <taxon>Cudoniella</taxon>
    </lineage>
</organism>
<reference evidence="2 3" key="1">
    <citation type="submission" date="2020-03" db="EMBL/GenBank/DDBJ databases">
        <title>Draft Genome Sequence of Cudoniella acicularis.</title>
        <authorList>
            <person name="Buettner E."/>
            <person name="Kellner H."/>
        </authorList>
    </citation>
    <scope>NUCLEOTIDE SEQUENCE [LARGE SCALE GENOMIC DNA]</scope>
    <source>
        <strain evidence="2 3">DSM 108380</strain>
    </source>
</reference>
<keyword evidence="3" id="KW-1185">Reference proteome</keyword>
<dbReference type="AlphaFoldDB" id="A0A8H4W731"/>
<evidence type="ECO:0000313" key="2">
    <source>
        <dbReference type="EMBL" id="KAF4635756.1"/>
    </source>
</evidence>
<dbReference type="Proteomes" id="UP000566819">
    <property type="component" value="Unassembled WGS sequence"/>
</dbReference>